<evidence type="ECO:0000256" key="1">
    <source>
        <dbReference type="SAM" id="MobiDB-lite"/>
    </source>
</evidence>
<proteinExistence type="predicted"/>
<feature type="compositionally biased region" description="Basic and acidic residues" evidence="1">
    <location>
        <begin position="449"/>
        <end position="459"/>
    </location>
</feature>
<evidence type="ECO:0000313" key="3">
    <source>
        <dbReference type="Proteomes" id="UP000184501"/>
    </source>
</evidence>
<organism evidence="2 3">
    <name type="scientific">Streptoalloteichus hindustanus</name>
    <dbReference type="NCBI Taxonomy" id="2017"/>
    <lineage>
        <taxon>Bacteria</taxon>
        <taxon>Bacillati</taxon>
        <taxon>Actinomycetota</taxon>
        <taxon>Actinomycetes</taxon>
        <taxon>Pseudonocardiales</taxon>
        <taxon>Pseudonocardiaceae</taxon>
        <taxon>Streptoalloteichus</taxon>
    </lineage>
</organism>
<protein>
    <submittedName>
        <fullName evidence="2">Putative hydrolase</fullName>
    </submittedName>
</protein>
<dbReference type="Gene3D" id="1.20.150.30">
    <property type="entry name" value="Zincin-like metallopeptidase, N-terminal domain"/>
    <property type="match status" value="1"/>
</dbReference>
<name>A0A1M5JCI2_STRHI</name>
<reference evidence="2 3" key="1">
    <citation type="submission" date="2016-11" db="EMBL/GenBank/DDBJ databases">
        <authorList>
            <person name="Jaros S."/>
            <person name="Januszkiewicz K."/>
            <person name="Wedrychowicz H."/>
        </authorList>
    </citation>
    <scope>NUCLEOTIDE SEQUENCE [LARGE SCALE GENOMIC DNA]</scope>
    <source>
        <strain evidence="2 3">DSM 44523</strain>
    </source>
</reference>
<feature type="region of interest" description="Disordered" evidence="1">
    <location>
        <begin position="440"/>
        <end position="488"/>
    </location>
</feature>
<keyword evidence="2" id="KW-0378">Hydrolase</keyword>
<sequence>MSDVPFGFQPPDPDDRERRGDSGKQPGGERPGGSDPQGLPPGGGFPPGFGSFPGGAGAFDFGQLGQMLTQLGQMLSQATTSSGPVNYDLAKQLAGQRLASAGAGTPTREQAGAVADAVRLAELWLDPATALPAGARTTRAWSGEEWVERTLPTWQRLCDPVAQRVAGAWVDAMPAEAKQAAGPLLSMLGQMGGLAFGSQLGNALGQLAAEVLTSTDVGLPLGEEGVAALLPANIEKFTAGLERPASEVMVFLAAREAAHQRLFTHVPWLRQRLLATVEEYARGIRVDTSALEQLASQMDPTNPASIEEAMQSGLLEPQTTPEQKAALARLETLLALVEGWVDVVVGDAVGERLPGADALRETLRRRRASGGPAEQTFATLVGLELRPRRLRAAAALWRLVGDQHGVETRDGLWAHPDLVPTAEDLDDPLGFAERLGAGANELEDPLAALEREHRRRAEGGTEPGGPENKSTDKPTEGGAEDQPGDAGR</sequence>
<dbReference type="InterPro" id="IPR042271">
    <property type="entry name" value="Zinicin_2_N"/>
</dbReference>
<feature type="region of interest" description="Disordered" evidence="1">
    <location>
        <begin position="1"/>
        <end position="56"/>
    </location>
</feature>
<dbReference type="SUPFAM" id="SSF55486">
    <property type="entry name" value="Metalloproteases ('zincins'), catalytic domain"/>
    <property type="match status" value="1"/>
</dbReference>
<dbReference type="Pfam" id="PF10103">
    <property type="entry name" value="Zincin_2"/>
    <property type="match status" value="1"/>
</dbReference>
<gene>
    <name evidence="2" type="ORF">SAMN05444320_108205</name>
</gene>
<dbReference type="PANTHER" id="PTHR39420">
    <property type="match status" value="1"/>
</dbReference>
<feature type="compositionally biased region" description="Gly residues" evidence="1">
    <location>
        <begin position="40"/>
        <end position="56"/>
    </location>
</feature>
<dbReference type="RefSeq" id="WP_073487238.1">
    <property type="nucleotide sequence ID" value="NZ_FQVN01000008.1"/>
</dbReference>
<dbReference type="InterPro" id="IPR018766">
    <property type="entry name" value="Zinicin_2"/>
</dbReference>
<dbReference type="PANTHER" id="PTHR39420:SF2">
    <property type="entry name" value="HYDROLASE"/>
    <property type="match status" value="1"/>
</dbReference>
<dbReference type="OrthoDB" id="8478472at2"/>
<feature type="compositionally biased region" description="Basic and acidic residues" evidence="1">
    <location>
        <begin position="13"/>
        <end position="22"/>
    </location>
</feature>
<dbReference type="GO" id="GO:0016787">
    <property type="term" value="F:hydrolase activity"/>
    <property type="evidence" value="ECO:0007669"/>
    <property type="project" value="UniProtKB-KW"/>
</dbReference>
<accession>A0A1M5JCI2</accession>
<dbReference type="STRING" id="2017.SAMN05444320_108205"/>
<dbReference type="Proteomes" id="UP000184501">
    <property type="component" value="Unassembled WGS sequence"/>
</dbReference>
<evidence type="ECO:0000313" key="2">
    <source>
        <dbReference type="EMBL" id="SHG37703.1"/>
    </source>
</evidence>
<keyword evidence="3" id="KW-1185">Reference proteome</keyword>
<dbReference type="NCBIfam" id="TIGR03624">
    <property type="entry name" value="putative hydrolase"/>
    <property type="match status" value="1"/>
</dbReference>
<dbReference type="AlphaFoldDB" id="A0A1M5JCI2"/>
<dbReference type="EMBL" id="FQVN01000008">
    <property type="protein sequence ID" value="SHG37703.1"/>
    <property type="molecule type" value="Genomic_DNA"/>
</dbReference>
<feature type="compositionally biased region" description="Acidic residues" evidence="1">
    <location>
        <begin position="478"/>
        <end position="488"/>
    </location>
</feature>